<dbReference type="InterPro" id="IPR051472">
    <property type="entry name" value="T3SS_Stator/FliH"/>
</dbReference>
<keyword evidence="4" id="KW-0966">Cell projection</keyword>
<feature type="region of interest" description="Disordered" evidence="3">
    <location>
        <begin position="251"/>
        <end position="304"/>
    </location>
</feature>
<keyword evidence="5" id="KW-1185">Reference proteome</keyword>
<reference evidence="4 5" key="1">
    <citation type="submission" date="2020-08" db="EMBL/GenBank/DDBJ databases">
        <title>Genome sequencing of Purple Non-Sulfur Bacteria from various extreme environments.</title>
        <authorList>
            <person name="Mayer M."/>
        </authorList>
    </citation>
    <scope>NUCLEOTIDE SEQUENCE [LARGE SCALE GENOMIC DNA]</scope>
    <source>
        <strain evidence="4 5">JA135</strain>
    </source>
</reference>
<feature type="region of interest" description="Disordered" evidence="3">
    <location>
        <begin position="25"/>
        <end position="77"/>
    </location>
</feature>
<protein>
    <submittedName>
        <fullName evidence="4">Flagellar assembly protein FliH</fullName>
    </submittedName>
</protein>
<name>A0A7W6WLB6_9PROT</name>
<gene>
    <name evidence="4" type="ORF">GGD88_002708</name>
</gene>
<feature type="compositionally biased region" description="Low complexity" evidence="3">
    <location>
        <begin position="274"/>
        <end position="286"/>
    </location>
</feature>
<accession>A0A7W6WLB6</accession>
<keyword evidence="1" id="KW-0813">Transport</keyword>
<evidence type="ECO:0000313" key="5">
    <source>
        <dbReference type="Proteomes" id="UP000555728"/>
    </source>
</evidence>
<comment type="caution">
    <text evidence="4">The sequence shown here is derived from an EMBL/GenBank/DDBJ whole genome shotgun (WGS) entry which is preliminary data.</text>
</comment>
<dbReference type="RefSeq" id="WP_184436270.1">
    <property type="nucleotide sequence ID" value="NZ_JACIGI010000024.1"/>
</dbReference>
<feature type="region of interest" description="Disordered" evidence="3">
    <location>
        <begin position="1"/>
        <end position="20"/>
    </location>
</feature>
<feature type="compositionally biased region" description="Basic and acidic residues" evidence="3">
    <location>
        <begin position="25"/>
        <end position="49"/>
    </location>
</feature>
<evidence type="ECO:0000256" key="1">
    <source>
        <dbReference type="ARBA" id="ARBA00022448"/>
    </source>
</evidence>
<evidence type="ECO:0000313" key="4">
    <source>
        <dbReference type="EMBL" id="MBB4286965.1"/>
    </source>
</evidence>
<sequence length="304" mass="32455">MATVQKFLFDRSFDDPDVRRAAERRLDAARARDDEAEHRRRDDGGRSGDEDSGEAYAGLDRRRRASDDPPPPPPDLYTAAQLEAAREEGYIKGHTAALEEAATADGHVSATALRTIAEAVHHMDAAHATHVAGLEKTATRLALAIARRLLPATAERVAAEELEHLVAHLLPDLMDQPRLVIRVHGALAETVRAGVRDLQTTSGYEGRIVVRPDNALGRADCRLEWGDGGVERDTGQLWEEIEAAVERHLREPVPPAPAAAPSATETPPAPPAASAPASATASATVPNETWPSGPALEAAPAETA</sequence>
<dbReference type="AlphaFoldDB" id="A0A7W6WLB6"/>
<feature type="compositionally biased region" description="Basic and acidic residues" evidence="3">
    <location>
        <begin position="8"/>
        <end position="20"/>
    </location>
</feature>
<evidence type="ECO:0000256" key="3">
    <source>
        <dbReference type="SAM" id="MobiDB-lite"/>
    </source>
</evidence>
<dbReference type="GO" id="GO:0005829">
    <property type="term" value="C:cytosol"/>
    <property type="evidence" value="ECO:0007669"/>
    <property type="project" value="TreeGrafter"/>
</dbReference>
<dbReference type="PANTHER" id="PTHR34982">
    <property type="entry name" value="YOP PROTEINS TRANSLOCATION PROTEIN L"/>
    <property type="match status" value="1"/>
</dbReference>
<dbReference type="PANTHER" id="PTHR34982:SF1">
    <property type="entry name" value="FLAGELLAR ASSEMBLY PROTEIN FLIH"/>
    <property type="match status" value="1"/>
</dbReference>
<keyword evidence="2" id="KW-0653">Protein transport</keyword>
<keyword evidence="4" id="KW-0282">Flagellum</keyword>
<keyword evidence="4" id="KW-0969">Cilium</keyword>
<evidence type="ECO:0000256" key="2">
    <source>
        <dbReference type="ARBA" id="ARBA00022927"/>
    </source>
</evidence>
<organism evidence="4 5">
    <name type="scientific">Roseospira goensis</name>
    <dbReference type="NCBI Taxonomy" id="391922"/>
    <lineage>
        <taxon>Bacteria</taxon>
        <taxon>Pseudomonadati</taxon>
        <taxon>Pseudomonadota</taxon>
        <taxon>Alphaproteobacteria</taxon>
        <taxon>Rhodospirillales</taxon>
        <taxon>Rhodospirillaceae</taxon>
        <taxon>Roseospira</taxon>
    </lineage>
</organism>
<dbReference type="Proteomes" id="UP000555728">
    <property type="component" value="Unassembled WGS sequence"/>
</dbReference>
<dbReference type="EMBL" id="JACIGI010000024">
    <property type="protein sequence ID" value="MBB4286965.1"/>
    <property type="molecule type" value="Genomic_DNA"/>
</dbReference>
<proteinExistence type="predicted"/>
<dbReference type="GO" id="GO:0015031">
    <property type="term" value="P:protein transport"/>
    <property type="evidence" value="ECO:0007669"/>
    <property type="project" value="UniProtKB-KW"/>
</dbReference>